<name>A0A6B2GDT5_MYXSQ</name>
<evidence type="ECO:0000256" key="4">
    <source>
        <dbReference type="ARBA" id="ARBA00023136"/>
    </source>
</evidence>
<evidence type="ECO:0000313" key="5">
    <source>
        <dbReference type="EMBL" id="NDJ99689.1"/>
    </source>
</evidence>
<dbReference type="GO" id="GO:0012505">
    <property type="term" value="C:endomembrane system"/>
    <property type="evidence" value="ECO:0007669"/>
    <property type="project" value="UniProtKB-SubCell"/>
</dbReference>
<organism evidence="5">
    <name type="scientific">Myxobolus squamalis</name>
    <name type="common">Myxosporean</name>
    <dbReference type="NCBI Taxonomy" id="59785"/>
    <lineage>
        <taxon>Eukaryota</taxon>
        <taxon>Metazoa</taxon>
        <taxon>Cnidaria</taxon>
        <taxon>Myxozoa</taxon>
        <taxon>Myxosporea</taxon>
        <taxon>Bivalvulida</taxon>
        <taxon>Platysporina</taxon>
        <taxon>Myxobolidae</taxon>
        <taxon>Myxobolus</taxon>
    </lineage>
</organism>
<evidence type="ECO:0000256" key="1">
    <source>
        <dbReference type="ARBA" id="ARBA00004308"/>
    </source>
</evidence>
<evidence type="ECO:0000256" key="3">
    <source>
        <dbReference type="ARBA" id="ARBA00022927"/>
    </source>
</evidence>
<proteinExistence type="predicted"/>
<dbReference type="InterPro" id="IPR016024">
    <property type="entry name" value="ARM-type_fold"/>
</dbReference>
<sequence>MNVACWVVGEYGNETFLNTESVFQLNIDEVISVLVNILHSEESSTPTKCFSLTALMKLASKLPTIEPDVTKAIKSFESCLEPEIQQRCIEWICLSKNKTNLKEIIFDSIPPFLVHSNPTISSELTGTNTTCDIQTEELQNHVFYFFGSLGSFRFDWRLFS</sequence>
<dbReference type="InterPro" id="IPR011989">
    <property type="entry name" value="ARM-like"/>
</dbReference>
<dbReference type="GO" id="GO:0015031">
    <property type="term" value="P:protein transport"/>
    <property type="evidence" value="ECO:0007669"/>
    <property type="project" value="UniProtKB-KW"/>
</dbReference>
<comment type="subcellular location">
    <subcellularLocation>
        <location evidence="1">Endomembrane system</location>
    </subcellularLocation>
</comment>
<reference evidence="5" key="1">
    <citation type="submission" date="2018-11" db="EMBL/GenBank/DDBJ databases">
        <title>Myxobolus squamalis genome and transcriptome.</title>
        <authorList>
            <person name="Yahalomi D."/>
            <person name="Atkinson S.D."/>
            <person name="Neuhof M."/>
            <person name="Chang E.S."/>
            <person name="Philippe H."/>
            <person name="Cartwright P."/>
            <person name="Bartholomew J.L."/>
            <person name="Huchon D."/>
        </authorList>
    </citation>
    <scope>NUCLEOTIDE SEQUENCE</scope>
    <source>
        <strain evidence="5">71B08</strain>
        <tissue evidence="5">Whole</tissue>
    </source>
</reference>
<dbReference type="SUPFAM" id="SSF48371">
    <property type="entry name" value="ARM repeat"/>
    <property type="match status" value="1"/>
</dbReference>
<dbReference type="AlphaFoldDB" id="A0A6B2GDT5"/>
<dbReference type="PANTHER" id="PTHR22780">
    <property type="entry name" value="ADAPTIN, ALPHA/GAMMA/EPSILON"/>
    <property type="match status" value="1"/>
</dbReference>
<dbReference type="InterPro" id="IPR050840">
    <property type="entry name" value="Adaptor_Complx_Large_Subunit"/>
</dbReference>
<protein>
    <submittedName>
        <fullName evidence="5">AP-1 complex subunit gamma-like 2 (Trinotate prediction)</fullName>
    </submittedName>
</protein>
<keyword evidence="2" id="KW-0813">Transport</keyword>
<dbReference type="Gene3D" id="1.25.10.10">
    <property type="entry name" value="Leucine-rich Repeat Variant"/>
    <property type="match status" value="1"/>
</dbReference>
<keyword evidence="3" id="KW-0653">Protein transport</keyword>
<dbReference type="GO" id="GO:0005737">
    <property type="term" value="C:cytoplasm"/>
    <property type="evidence" value="ECO:0007669"/>
    <property type="project" value="UniProtKB-ARBA"/>
</dbReference>
<keyword evidence="4" id="KW-0472">Membrane</keyword>
<evidence type="ECO:0000256" key="2">
    <source>
        <dbReference type="ARBA" id="ARBA00022448"/>
    </source>
</evidence>
<accession>A0A6B2GDT5</accession>
<dbReference type="EMBL" id="GHBR01011208">
    <property type="protein sequence ID" value="NDJ99689.1"/>
    <property type="molecule type" value="Transcribed_RNA"/>
</dbReference>